<dbReference type="Proteomes" id="UP001142078">
    <property type="component" value="Unassembled WGS sequence"/>
</dbReference>
<evidence type="ECO:0000313" key="7">
    <source>
        <dbReference type="Proteomes" id="UP001142078"/>
    </source>
</evidence>
<evidence type="ECO:0000256" key="1">
    <source>
        <dbReference type="ARBA" id="ARBA00023015"/>
    </source>
</evidence>
<evidence type="ECO:0000256" key="2">
    <source>
        <dbReference type="ARBA" id="ARBA00023125"/>
    </source>
</evidence>
<dbReference type="InterPro" id="IPR047640">
    <property type="entry name" value="RpiR-like"/>
</dbReference>
<accession>A0A9X2S7Y4</accession>
<dbReference type="PROSITE" id="PS51071">
    <property type="entry name" value="HTH_RPIR"/>
    <property type="match status" value="1"/>
</dbReference>
<evidence type="ECO:0000259" key="5">
    <source>
        <dbReference type="PROSITE" id="PS51464"/>
    </source>
</evidence>
<dbReference type="GO" id="GO:0097367">
    <property type="term" value="F:carbohydrate derivative binding"/>
    <property type="evidence" value="ECO:0007669"/>
    <property type="project" value="InterPro"/>
</dbReference>
<proteinExistence type="predicted"/>
<dbReference type="RefSeq" id="WP_042683366.1">
    <property type="nucleotide sequence ID" value="NZ_CABKTM010000075.1"/>
</dbReference>
<evidence type="ECO:0000256" key="3">
    <source>
        <dbReference type="ARBA" id="ARBA00023163"/>
    </source>
</evidence>
<dbReference type="Pfam" id="PF01418">
    <property type="entry name" value="HTH_6"/>
    <property type="match status" value="1"/>
</dbReference>
<gene>
    <name evidence="6" type="ORF">NSA23_10305</name>
</gene>
<keyword evidence="3" id="KW-0804">Transcription</keyword>
<sequence>MTNGILTKLRQGIDSFRPSEQKIANYILNNPKEAATLSVVEMARKSNTSEASVIRFCKTLGLKGYQELRIGISMSSMQESKKEKVLHEIINANDSPRVILDKLSAGSIQAIKDTCNVLNVSSLTDAINAINTCEKIHLFGAGASSIVALDAQYKFSRIDIPVSMFFDHHMQLTSAVHLIDKDVAIGISHSGETKEVVDALRVAKDKGTTTISITQYGNSPIQEVSDIVLYTASVENNFRSGAMASRIAQLHVIDSLFIGVACKRYDEVIEHLETTREALEGKKYK</sequence>
<reference evidence="6" key="1">
    <citation type="submission" date="2022-07" db="EMBL/GenBank/DDBJ databases">
        <title>Enhanced cultured diversity of the mouse gut microbiota enables custom-made synthetic communities.</title>
        <authorList>
            <person name="Afrizal A."/>
        </authorList>
    </citation>
    <scope>NUCLEOTIDE SEQUENCE</scope>
    <source>
        <strain evidence="6">DSM 29482</strain>
    </source>
</reference>
<dbReference type="GO" id="GO:0003700">
    <property type="term" value="F:DNA-binding transcription factor activity"/>
    <property type="evidence" value="ECO:0007669"/>
    <property type="project" value="InterPro"/>
</dbReference>
<dbReference type="InterPro" id="IPR001347">
    <property type="entry name" value="SIS_dom"/>
</dbReference>
<dbReference type="InterPro" id="IPR035472">
    <property type="entry name" value="RpiR-like_SIS"/>
</dbReference>
<evidence type="ECO:0000259" key="4">
    <source>
        <dbReference type="PROSITE" id="PS51071"/>
    </source>
</evidence>
<dbReference type="Gene3D" id="3.40.50.10490">
    <property type="entry name" value="Glucose-6-phosphate isomerase like protein, domain 1"/>
    <property type="match status" value="1"/>
</dbReference>
<name>A0A9X2S7Y4_9FIRM</name>
<keyword evidence="7" id="KW-1185">Reference proteome</keyword>
<dbReference type="Pfam" id="PF01380">
    <property type="entry name" value="SIS"/>
    <property type="match status" value="1"/>
</dbReference>
<dbReference type="InterPro" id="IPR046348">
    <property type="entry name" value="SIS_dom_sf"/>
</dbReference>
<dbReference type="SUPFAM" id="SSF53697">
    <property type="entry name" value="SIS domain"/>
    <property type="match status" value="1"/>
</dbReference>
<organism evidence="6 7">
    <name type="scientific">Anaerosalibacter massiliensis</name>
    <dbReference type="NCBI Taxonomy" id="1347392"/>
    <lineage>
        <taxon>Bacteria</taxon>
        <taxon>Bacillati</taxon>
        <taxon>Bacillota</taxon>
        <taxon>Tissierellia</taxon>
        <taxon>Tissierellales</taxon>
        <taxon>Sporanaerobacteraceae</taxon>
        <taxon>Anaerosalibacter</taxon>
    </lineage>
</organism>
<evidence type="ECO:0000313" key="6">
    <source>
        <dbReference type="EMBL" id="MCR2044506.1"/>
    </source>
</evidence>
<dbReference type="PANTHER" id="PTHR30514:SF1">
    <property type="entry name" value="HTH-TYPE TRANSCRIPTIONAL REGULATOR HEXR-RELATED"/>
    <property type="match status" value="1"/>
</dbReference>
<dbReference type="EMBL" id="JANJZL010000006">
    <property type="protein sequence ID" value="MCR2044506.1"/>
    <property type="molecule type" value="Genomic_DNA"/>
</dbReference>
<dbReference type="OrthoDB" id="63027at2"/>
<dbReference type="SUPFAM" id="SSF46689">
    <property type="entry name" value="Homeodomain-like"/>
    <property type="match status" value="1"/>
</dbReference>
<protein>
    <submittedName>
        <fullName evidence="6">MurR/RpiR family transcriptional regulator</fullName>
    </submittedName>
</protein>
<dbReference type="InterPro" id="IPR036388">
    <property type="entry name" value="WH-like_DNA-bd_sf"/>
</dbReference>
<comment type="caution">
    <text evidence="6">The sequence shown here is derived from an EMBL/GenBank/DDBJ whole genome shotgun (WGS) entry which is preliminary data.</text>
</comment>
<dbReference type="InterPro" id="IPR009057">
    <property type="entry name" value="Homeodomain-like_sf"/>
</dbReference>
<dbReference type="AlphaFoldDB" id="A0A9X2S7Y4"/>
<dbReference type="PANTHER" id="PTHR30514">
    <property type="entry name" value="GLUCOKINASE"/>
    <property type="match status" value="1"/>
</dbReference>
<keyword evidence="1" id="KW-0805">Transcription regulation</keyword>
<dbReference type="InterPro" id="IPR000281">
    <property type="entry name" value="HTH_RpiR"/>
</dbReference>
<dbReference type="GO" id="GO:0003677">
    <property type="term" value="F:DNA binding"/>
    <property type="evidence" value="ECO:0007669"/>
    <property type="project" value="UniProtKB-KW"/>
</dbReference>
<keyword evidence="2" id="KW-0238">DNA-binding</keyword>
<feature type="domain" description="SIS" evidence="5">
    <location>
        <begin position="126"/>
        <end position="266"/>
    </location>
</feature>
<dbReference type="CDD" id="cd05013">
    <property type="entry name" value="SIS_RpiR"/>
    <property type="match status" value="1"/>
</dbReference>
<dbReference type="GO" id="GO:1901135">
    <property type="term" value="P:carbohydrate derivative metabolic process"/>
    <property type="evidence" value="ECO:0007669"/>
    <property type="project" value="InterPro"/>
</dbReference>
<feature type="domain" description="HTH rpiR-type" evidence="4">
    <location>
        <begin position="3"/>
        <end position="79"/>
    </location>
</feature>
<dbReference type="PROSITE" id="PS51464">
    <property type="entry name" value="SIS"/>
    <property type="match status" value="1"/>
</dbReference>
<dbReference type="Gene3D" id="1.10.10.10">
    <property type="entry name" value="Winged helix-like DNA-binding domain superfamily/Winged helix DNA-binding domain"/>
    <property type="match status" value="1"/>
</dbReference>